<name>A0A1V6MYW5_9ACTN</name>
<protein>
    <recommendedName>
        <fullName evidence="3">DUF1877 domain-containing protein</fullName>
    </recommendedName>
</protein>
<organism evidence="1 2">
    <name type="scientific">Streptomyces phaeoluteigriseus</name>
    <dbReference type="NCBI Taxonomy" id="114686"/>
    <lineage>
        <taxon>Bacteria</taxon>
        <taxon>Bacillati</taxon>
        <taxon>Actinomycetota</taxon>
        <taxon>Actinomycetes</taxon>
        <taxon>Kitasatosporales</taxon>
        <taxon>Streptomycetaceae</taxon>
        <taxon>Streptomyces</taxon>
        <taxon>Streptomyces aurantiacus group</taxon>
    </lineage>
</organism>
<reference evidence="1 2" key="2">
    <citation type="submission" date="2017-02" db="EMBL/GenBank/DDBJ databases">
        <title>Draft genome sequence of Streptomyces phaeoluteigriseus type strain DSM41896.</title>
        <authorList>
            <person name="Salih T.S."/>
            <person name="Algora Gallardo L."/>
            <person name="Melo Santos T."/>
            <person name="Filgueira Martinez S."/>
            <person name="Herron P.R."/>
        </authorList>
    </citation>
    <scope>NUCLEOTIDE SEQUENCE [LARGE SCALE GENOMIC DNA]</scope>
    <source>
        <strain evidence="1 2">DSM 41896</strain>
    </source>
</reference>
<evidence type="ECO:0000313" key="1">
    <source>
        <dbReference type="EMBL" id="OQD57555.1"/>
    </source>
</evidence>
<accession>A0A1V6MYW5</accession>
<dbReference type="RefSeq" id="WP_073491853.1">
    <property type="nucleotide sequence ID" value="NZ_MPOH02000003.1"/>
</dbReference>
<dbReference type="EMBL" id="MPOH02000003">
    <property type="protein sequence ID" value="OQD57555.1"/>
    <property type="molecule type" value="Genomic_DNA"/>
</dbReference>
<dbReference type="OrthoDB" id="4350433at2"/>
<gene>
    <name evidence="1" type="ORF">BM536_002060</name>
</gene>
<evidence type="ECO:0008006" key="3">
    <source>
        <dbReference type="Google" id="ProtNLM"/>
    </source>
</evidence>
<dbReference type="AlphaFoldDB" id="A0A1V6MYW5"/>
<evidence type="ECO:0000313" key="2">
    <source>
        <dbReference type="Proteomes" id="UP000184286"/>
    </source>
</evidence>
<proteinExistence type="predicted"/>
<dbReference type="Proteomes" id="UP000184286">
    <property type="component" value="Unassembled WGS sequence"/>
</dbReference>
<sequence length="185" mass="21143">MSFDVICLIAEWAPAVGACRESRGADFYWDAPENPNGEDLPFAIERARRGFDFIEAGFYYEILRRRLPSRVRGKADSFFGSVYHELGPGCPEPPDDLADDVGIELAKHEMYYSMRPTTVRSVLEHARAVPWPEIEHAATSAVMPPRITRHDVRDIEHFRSIVWFHQDWLDEAARTGRGLIVLISQ</sequence>
<comment type="caution">
    <text evidence="1">The sequence shown here is derived from an EMBL/GenBank/DDBJ whole genome shotgun (WGS) entry which is preliminary data.</text>
</comment>
<reference evidence="2" key="1">
    <citation type="submission" date="2016-11" db="EMBL/GenBank/DDBJ databases">
        <authorList>
            <person name="Schniete J.K."/>
            <person name="Salih T."/>
            <person name="Algora Gallardo L."/>
            <person name="Martinez Fernandez S."/>
            <person name="Herron P.R."/>
        </authorList>
    </citation>
    <scope>NUCLEOTIDE SEQUENCE [LARGE SCALE GENOMIC DNA]</scope>
    <source>
        <strain evidence="2">DSM 41896</strain>
    </source>
</reference>